<dbReference type="EMBL" id="LR862152">
    <property type="protein sequence ID" value="CAD1834145.1"/>
    <property type="molecule type" value="Genomic_DNA"/>
</dbReference>
<keyword evidence="4" id="KW-0964">Secreted</keyword>
<dbReference type="Gene3D" id="3.20.20.80">
    <property type="entry name" value="Glycosidases"/>
    <property type="match status" value="1"/>
</dbReference>
<evidence type="ECO:0000256" key="3">
    <source>
        <dbReference type="ARBA" id="ARBA00009336"/>
    </source>
</evidence>
<feature type="transmembrane region" description="Helical" evidence="9">
    <location>
        <begin position="98"/>
        <end position="119"/>
    </location>
</feature>
<dbReference type="SMART" id="SM00636">
    <property type="entry name" value="Glyco_18"/>
    <property type="match status" value="1"/>
</dbReference>
<keyword evidence="9" id="KW-1133">Transmembrane helix</keyword>
<dbReference type="Gene3D" id="3.10.50.10">
    <property type="match status" value="1"/>
</dbReference>
<dbReference type="GO" id="GO:0005576">
    <property type="term" value="C:extracellular region"/>
    <property type="evidence" value="ECO:0007669"/>
    <property type="project" value="UniProtKB-SubCell"/>
</dbReference>
<dbReference type="InterPro" id="IPR001223">
    <property type="entry name" value="Glyco_hydro18_cat"/>
</dbReference>
<keyword evidence="5" id="KW-0732">Signal</keyword>
<protein>
    <recommendedName>
        <fullName evidence="7">Chitinase domain-containing protein 1</fullName>
    </recommendedName>
</protein>
<accession>A0A6V7PTR9</accession>
<dbReference type="AlphaFoldDB" id="A0A6V7PTR9"/>
<evidence type="ECO:0000256" key="5">
    <source>
        <dbReference type="ARBA" id="ARBA00022729"/>
    </source>
</evidence>
<keyword evidence="6" id="KW-0458">Lysosome</keyword>
<evidence type="ECO:0000313" key="11">
    <source>
        <dbReference type="EMBL" id="CAD1834145.1"/>
    </source>
</evidence>
<dbReference type="PROSITE" id="PS51910">
    <property type="entry name" value="GH18_2"/>
    <property type="match status" value="1"/>
</dbReference>
<dbReference type="GO" id="GO:0005764">
    <property type="term" value="C:lysosome"/>
    <property type="evidence" value="ECO:0007669"/>
    <property type="project" value="UniProtKB-SubCell"/>
</dbReference>
<dbReference type="FunFam" id="3.20.20.80:FF:000028">
    <property type="entry name" value="Chitinase domain-containing protein 1"/>
    <property type="match status" value="1"/>
</dbReference>
<dbReference type="Pfam" id="PF00704">
    <property type="entry name" value="Glyco_hydro_18"/>
    <property type="match status" value="1"/>
</dbReference>
<keyword evidence="9" id="KW-0812">Transmembrane</keyword>
<dbReference type="GO" id="GO:0008061">
    <property type="term" value="F:chitin binding"/>
    <property type="evidence" value="ECO:0007669"/>
    <property type="project" value="InterPro"/>
</dbReference>
<evidence type="ECO:0000256" key="9">
    <source>
        <dbReference type="SAM" id="Phobius"/>
    </source>
</evidence>
<evidence type="ECO:0000256" key="8">
    <source>
        <dbReference type="SAM" id="MobiDB-lite"/>
    </source>
</evidence>
<dbReference type="GO" id="GO:0005975">
    <property type="term" value="P:carbohydrate metabolic process"/>
    <property type="evidence" value="ECO:0007669"/>
    <property type="project" value="InterPro"/>
</dbReference>
<name>A0A6V7PTR9_ANACO</name>
<comment type="similarity">
    <text evidence="3">Belongs to the glycosyl hydrolase 18 family.</text>
</comment>
<feature type="compositionally biased region" description="Low complexity" evidence="8">
    <location>
        <begin position="53"/>
        <end position="69"/>
    </location>
</feature>
<dbReference type="GO" id="GO:0012505">
    <property type="term" value="C:endomembrane system"/>
    <property type="evidence" value="ECO:0007669"/>
    <property type="project" value="TreeGrafter"/>
</dbReference>
<evidence type="ECO:0000256" key="1">
    <source>
        <dbReference type="ARBA" id="ARBA00004371"/>
    </source>
</evidence>
<proteinExistence type="inferred from homology"/>
<keyword evidence="9" id="KW-0472">Membrane</keyword>
<dbReference type="CDD" id="cd02876">
    <property type="entry name" value="GH18_SI-CLP"/>
    <property type="match status" value="1"/>
</dbReference>
<evidence type="ECO:0000256" key="4">
    <source>
        <dbReference type="ARBA" id="ARBA00022525"/>
    </source>
</evidence>
<feature type="region of interest" description="Disordered" evidence="8">
    <location>
        <begin position="53"/>
        <end position="91"/>
    </location>
</feature>
<evidence type="ECO:0000259" key="10">
    <source>
        <dbReference type="PROSITE" id="PS51910"/>
    </source>
</evidence>
<reference evidence="11" key="1">
    <citation type="submission" date="2020-07" db="EMBL/GenBank/DDBJ databases">
        <authorList>
            <person name="Lin J."/>
        </authorList>
    </citation>
    <scope>NUCLEOTIDE SEQUENCE</scope>
</reference>
<organism evidence="11">
    <name type="scientific">Ananas comosus var. bracteatus</name>
    <name type="common">red pineapple</name>
    <dbReference type="NCBI Taxonomy" id="296719"/>
    <lineage>
        <taxon>Eukaryota</taxon>
        <taxon>Viridiplantae</taxon>
        <taxon>Streptophyta</taxon>
        <taxon>Embryophyta</taxon>
        <taxon>Tracheophyta</taxon>
        <taxon>Spermatophyta</taxon>
        <taxon>Magnoliopsida</taxon>
        <taxon>Liliopsida</taxon>
        <taxon>Poales</taxon>
        <taxon>Bromeliaceae</taxon>
        <taxon>Bromelioideae</taxon>
        <taxon>Ananas</taxon>
    </lineage>
</organism>
<dbReference type="InterPro" id="IPR011583">
    <property type="entry name" value="Chitinase_II/V-like_cat"/>
</dbReference>
<gene>
    <name evidence="11" type="ORF">CB5_LOCUS17356</name>
</gene>
<dbReference type="InterPro" id="IPR029070">
    <property type="entry name" value="Chitinase_insertion_sf"/>
</dbReference>
<dbReference type="InterPro" id="IPR017853">
    <property type="entry name" value="GH"/>
</dbReference>
<comment type="subcellular location">
    <subcellularLocation>
        <location evidence="1">Lysosome</location>
    </subcellularLocation>
    <subcellularLocation>
        <location evidence="2">Secreted</location>
    </subcellularLocation>
</comment>
<evidence type="ECO:0000256" key="2">
    <source>
        <dbReference type="ARBA" id="ARBA00004613"/>
    </source>
</evidence>
<dbReference type="GO" id="GO:0070492">
    <property type="term" value="F:oligosaccharide binding"/>
    <property type="evidence" value="ECO:0007669"/>
    <property type="project" value="TreeGrafter"/>
</dbReference>
<evidence type="ECO:0000256" key="7">
    <source>
        <dbReference type="ARBA" id="ARBA00040976"/>
    </source>
</evidence>
<dbReference type="PANTHER" id="PTHR46066">
    <property type="entry name" value="CHITINASE DOMAIN-CONTAINING PROTEIN 1 FAMILY MEMBER"/>
    <property type="match status" value="1"/>
</dbReference>
<dbReference type="SUPFAM" id="SSF51445">
    <property type="entry name" value="(Trans)glycosidases"/>
    <property type="match status" value="1"/>
</dbReference>
<dbReference type="PANTHER" id="PTHR46066:SF2">
    <property type="entry name" value="CHITINASE DOMAIN-CONTAINING PROTEIN 1"/>
    <property type="match status" value="1"/>
</dbReference>
<dbReference type="FunFam" id="3.10.50.10:FF:000002">
    <property type="entry name" value="Chitinase domain-containing protein 1"/>
    <property type="match status" value="1"/>
</dbReference>
<sequence length="491" mass="55173">MYKAVVQVRNERSVKGLREWTRGLLHAWDRVKGTCVTRMTLVYHRLRLSPRSALPRPSSQYPNADAAARPPQPARSIRTGQPEPAGSDPTPAASKPRLLLVFFFFLLLLLLVFVSLLAVHRSNRGSPNAGAPALSVYERGLVKADVAFREILAENARVSENRSRRHFPNPVLAYVTPWNSKGYEMAKLFTSKFTHLSPVWYDLKSEGKNLVLEGRHNADVGWISELRKNGNSLVVPRVVLEAFPVEILLKKKRWSKAINLIVDECKEMGYDGIVLESWSRWAVYGVLNDPELRNLGLQFINQLGEALHSVNSKSNLNHQLELIYVIPPSHSEKLSYHDFGPQDLQQLGTAVDGFSLMTYDFSGPQNPGPNAPLKWIRASLEMLLGGADSEHAPKIFLGINFYGNDFVLSGGGGAITGRDYISLLEKHKPKLQWEEKSSEHFFVYSLNNVKHAVFYPSLMSISLRLDEARAWGAGLSIWEIGQGLDYFFDLL</sequence>
<feature type="domain" description="GH18" evidence="10">
    <location>
        <begin position="169"/>
        <end position="491"/>
    </location>
</feature>
<evidence type="ECO:0000256" key="6">
    <source>
        <dbReference type="ARBA" id="ARBA00023228"/>
    </source>
</evidence>